<dbReference type="PANTHER" id="PTHR46913:SF22">
    <property type="entry name" value="RING-TYPE E3 UBIQUITIN TRANSFERASE"/>
    <property type="match status" value="1"/>
</dbReference>
<keyword evidence="10" id="KW-0862">Zinc</keyword>
<keyword evidence="11 16" id="KW-1133">Transmembrane helix</keyword>
<evidence type="ECO:0000256" key="16">
    <source>
        <dbReference type="SAM" id="Phobius"/>
    </source>
</evidence>
<dbReference type="PANTHER" id="PTHR46913">
    <property type="entry name" value="RING-H2 FINGER PROTEIN ATL16"/>
    <property type="match status" value="1"/>
</dbReference>
<dbReference type="Proteomes" id="UP000594263">
    <property type="component" value="Unplaced"/>
</dbReference>
<keyword evidence="6 16" id="KW-0812">Transmembrane</keyword>
<dbReference type="InterPro" id="IPR013083">
    <property type="entry name" value="Znf_RING/FYVE/PHD"/>
</dbReference>
<evidence type="ECO:0000313" key="19">
    <source>
        <dbReference type="Proteomes" id="UP000594263"/>
    </source>
</evidence>
<dbReference type="InterPro" id="IPR044600">
    <property type="entry name" value="ATL1/ATL16-like"/>
</dbReference>
<evidence type="ECO:0000256" key="1">
    <source>
        <dbReference type="ARBA" id="ARBA00000900"/>
    </source>
</evidence>
<dbReference type="EC" id="2.3.2.27" evidence="4"/>
<comment type="pathway">
    <text evidence="3">Protein modification; protein ubiquitination.</text>
</comment>
<feature type="region of interest" description="Disordered" evidence="15">
    <location>
        <begin position="197"/>
        <end position="272"/>
    </location>
</feature>
<comment type="catalytic activity">
    <reaction evidence="1">
        <text>S-ubiquitinyl-[E2 ubiquitin-conjugating enzyme]-L-cysteine + [acceptor protein]-L-lysine = [E2 ubiquitin-conjugating enzyme]-L-cysteine + N(6)-ubiquitinyl-[acceptor protein]-L-lysine.</text>
        <dbReference type="EC" id="2.3.2.27"/>
    </reaction>
</comment>
<feature type="domain" description="RING-type" evidence="17">
    <location>
        <begin position="145"/>
        <end position="187"/>
    </location>
</feature>
<keyword evidence="12 16" id="KW-0472">Membrane</keyword>
<dbReference type="GO" id="GO:0008270">
    <property type="term" value="F:zinc ion binding"/>
    <property type="evidence" value="ECO:0007669"/>
    <property type="project" value="UniProtKB-KW"/>
</dbReference>
<evidence type="ECO:0000313" key="18">
    <source>
        <dbReference type="EnsemblPlants" id="Kaladp0808s0006.1.v1.1.CDS.1"/>
    </source>
</evidence>
<name>A0A7N0VGS1_KALFE</name>
<dbReference type="EnsemblPlants" id="Kaladp0808s0006.1.v1.1">
    <property type="protein sequence ID" value="Kaladp0808s0006.1.v1.1.CDS.1"/>
    <property type="gene ID" value="Kaladp0808s0006.v1.1"/>
</dbReference>
<evidence type="ECO:0000256" key="11">
    <source>
        <dbReference type="ARBA" id="ARBA00022989"/>
    </source>
</evidence>
<keyword evidence="19" id="KW-1185">Reference proteome</keyword>
<keyword evidence="9" id="KW-0833">Ubl conjugation pathway</keyword>
<dbReference type="InterPro" id="IPR001841">
    <property type="entry name" value="Znf_RING"/>
</dbReference>
<dbReference type="UniPathway" id="UPA00143"/>
<evidence type="ECO:0000256" key="7">
    <source>
        <dbReference type="ARBA" id="ARBA00022723"/>
    </source>
</evidence>
<evidence type="ECO:0000256" key="14">
    <source>
        <dbReference type="PROSITE-ProRule" id="PRU00175"/>
    </source>
</evidence>
<dbReference type="SUPFAM" id="SSF57850">
    <property type="entry name" value="RING/U-box"/>
    <property type="match status" value="1"/>
</dbReference>
<comment type="similarity">
    <text evidence="13">Belongs to the RING-type zinc finger family. ATL subfamily.</text>
</comment>
<evidence type="ECO:0000256" key="13">
    <source>
        <dbReference type="ARBA" id="ARBA00024209"/>
    </source>
</evidence>
<dbReference type="OMA" id="CHRHREN"/>
<evidence type="ECO:0000256" key="4">
    <source>
        <dbReference type="ARBA" id="ARBA00012483"/>
    </source>
</evidence>
<protein>
    <recommendedName>
        <fullName evidence="4">RING-type E3 ubiquitin transferase</fullName>
        <ecNumber evidence="4">2.3.2.27</ecNumber>
    </recommendedName>
</protein>
<dbReference type="GO" id="GO:0016020">
    <property type="term" value="C:membrane"/>
    <property type="evidence" value="ECO:0007669"/>
    <property type="project" value="UniProtKB-SubCell"/>
</dbReference>
<organism evidence="18 19">
    <name type="scientific">Kalanchoe fedtschenkoi</name>
    <name type="common">Lavender scallops</name>
    <name type="synonym">South American air plant</name>
    <dbReference type="NCBI Taxonomy" id="63787"/>
    <lineage>
        <taxon>Eukaryota</taxon>
        <taxon>Viridiplantae</taxon>
        <taxon>Streptophyta</taxon>
        <taxon>Embryophyta</taxon>
        <taxon>Tracheophyta</taxon>
        <taxon>Spermatophyta</taxon>
        <taxon>Magnoliopsida</taxon>
        <taxon>eudicotyledons</taxon>
        <taxon>Gunneridae</taxon>
        <taxon>Pentapetalae</taxon>
        <taxon>Saxifragales</taxon>
        <taxon>Crassulaceae</taxon>
        <taxon>Kalanchoe</taxon>
    </lineage>
</organism>
<evidence type="ECO:0000256" key="3">
    <source>
        <dbReference type="ARBA" id="ARBA00004906"/>
    </source>
</evidence>
<evidence type="ECO:0000259" key="17">
    <source>
        <dbReference type="PROSITE" id="PS50089"/>
    </source>
</evidence>
<dbReference type="Pfam" id="PF13639">
    <property type="entry name" value="zf-RING_2"/>
    <property type="match status" value="1"/>
</dbReference>
<dbReference type="FunFam" id="3.30.40.10:FF:000233">
    <property type="entry name" value="RING-H2 finger protein ATL54"/>
    <property type="match status" value="1"/>
</dbReference>
<comment type="subcellular location">
    <subcellularLocation>
        <location evidence="2">Membrane</location>
        <topology evidence="2">Single-pass membrane protein</topology>
    </subcellularLocation>
</comment>
<dbReference type="CDD" id="cd16461">
    <property type="entry name" value="RING-H2_EL5-like"/>
    <property type="match status" value="1"/>
</dbReference>
<feature type="transmembrane region" description="Helical" evidence="16">
    <location>
        <begin position="53"/>
        <end position="76"/>
    </location>
</feature>
<evidence type="ECO:0000256" key="10">
    <source>
        <dbReference type="ARBA" id="ARBA00022833"/>
    </source>
</evidence>
<keyword evidence="8 14" id="KW-0863">Zinc-finger</keyword>
<feature type="compositionally biased region" description="Polar residues" evidence="15">
    <location>
        <begin position="209"/>
        <end position="221"/>
    </location>
</feature>
<evidence type="ECO:0000256" key="15">
    <source>
        <dbReference type="SAM" id="MobiDB-lite"/>
    </source>
</evidence>
<keyword evidence="5" id="KW-0808">Transferase</keyword>
<dbReference type="SMART" id="SM00184">
    <property type="entry name" value="RING"/>
    <property type="match status" value="1"/>
</dbReference>
<keyword evidence="7" id="KW-0479">Metal-binding</keyword>
<evidence type="ECO:0000256" key="2">
    <source>
        <dbReference type="ARBA" id="ARBA00004167"/>
    </source>
</evidence>
<dbReference type="PROSITE" id="PS50089">
    <property type="entry name" value="ZF_RING_2"/>
    <property type="match status" value="1"/>
</dbReference>
<dbReference type="GO" id="GO:0061630">
    <property type="term" value="F:ubiquitin protein ligase activity"/>
    <property type="evidence" value="ECO:0007669"/>
    <property type="project" value="UniProtKB-EC"/>
</dbReference>
<reference evidence="18" key="1">
    <citation type="submission" date="2021-01" db="UniProtKB">
        <authorList>
            <consortium name="EnsemblPlants"/>
        </authorList>
    </citation>
    <scope>IDENTIFICATION</scope>
</reference>
<dbReference type="AlphaFoldDB" id="A0A7N0VGS1"/>
<evidence type="ECO:0000256" key="5">
    <source>
        <dbReference type="ARBA" id="ARBA00022679"/>
    </source>
</evidence>
<evidence type="ECO:0000256" key="6">
    <source>
        <dbReference type="ARBA" id="ARBA00022692"/>
    </source>
</evidence>
<evidence type="ECO:0000256" key="8">
    <source>
        <dbReference type="ARBA" id="ARBA00022771"/>
    </source>
</evidence>
<dbReference type="Gramene" id="Kaladp0808s0006.1.v1.1">
    <property type="protein sequence ID" value="Kaladp0808s0006.1.v1.1.CDS.1"/>
    <property type="gene ID" value="Kaladp0808s0006.v1.1"/>
</dbReference>
<evidence type="ECO:0000256" key="12">
    <source>
        <dbReference type="ARBA" id="ARBA00023136"/>
    </source>
</evidence>
<proteinExistence type="inferred from homology"/>
<accession>A0A7N0VGS1</accession>
<dbReference type="Gene3D" id="3.30.40.10">
    <property type="entry name" value="Zinc/RING finger domain, C3HC4 (zinc finger)"/>
    <property type="match status" value="1"/>
</dbReference>
<dbReference type="GO" id="GO:0016567">
    <property type="term" value="P:protein ubiquitination"/>
    <property type="evidence" value="ECO:0007669"/>
    <property type="project" value="UniProtKB-UniPathway"/>
</dbReference>
<sequence length="350" mass="38125">MASLRNPKTWAPYLNTKDCSQGFCSVYCPQWCYIIFPPPPPVASPDSDSGPTFSPLVVAIIGVLASAFLLVSYYVIVTKYCKDRRRSRREQRRAEEMESGIHQAPSTVPEWWHFTANNGLDEALIKMITVCEYARGDGLVEGTECSVCLSEFEEGEKLRLLPKCSHAFHLPCIDMWLESHSNCPLCRANIACVGTGATQGQPPPAEADSSVQNQMEPQEGNSAVGEDGERISDGESGGNDAGLKGLSGTLSQTAPDESGVESGDRDGRGRPVKRSISMGYFQFSNADALRQNHEENVLGSSACQVILAGYNGSKVPHRAQRPTSMKRSFSSGIFFENKRGRASNSTVIPF</sequence>
<evidence type="ECO:0000256" key="9">
    <source>
        <dbReference type="ARBA" id="ARBA00022786"/>
    </source>
</evidence>